<proteinExistence type="inferred from homology"/>
<feature type="region of interest" description="Disordered" evidence="5">
    <location>
        <begin position="138"/>
        <end position="170"/>
    </location>
</feature>
<dbReference type="AlphaFoldDB" id="A0A6J2UMV1"/>
<gene>
    <name evidence="8" type="primary">LOC115634795</name>
</gene>
<evidence type="ECO:0000256" key="5">
    <source>
        <dbReference type="SAM" id="MobiDB-lite"/>
    </source>
</evidence>
<dbReference type="RefSeq" id="XP_030388562.1">
    <property type="nucleotide sequence ID" value="XM_030532702.1"/>
</dbReference>
<comment type="subcellular location">
    <subcellularLocation>
        <location evidence="1">Secreted</location>
    </subcellularLocation>
</comment>
<dbReference type="CTD" id="36162"/>
<comment type="similarity">
    <text evidence="2">Belongs to the PBP/GOBP family.</text>
</comment>
<dbReference type="PANTHER" id="PTHR11857:SF43">
    <property type="entry name" value="GEO07291P1-RELATED"/>
    <property type="match status" value="1"/>
</dbReference>
<name>A0A6J2UMV1_DROLE</name>
<evidence type="ECO:0000256" key="4">
    <source>
        <dbReference type="ARBA" id="ARBA00022729"/>
    </source>
</evidence>
<feature type="signal peptide" evidence="6">
    <location>
        <begin position="1"/>
        <end position="18"/>
    </location>
</feature>
<evidence type="ECO:0000256" key="2">
    <source>
        <dbReference type="ARBA" id="ARBA00008098"/>
    </source>
</evidence>
<dbReference type="GeneID" id="115634795"/>
<dbReference type="InterPro" id="IPR036728">
    <property type="entry name" value="PBP_GOBP_sf"/>
</dbReference>
<keyword evidence="3" id="KW-0964">Secreted</keyword>
<feature type="chain" id="PRO_5026888191" evidence="6">
    <location>
        <begin position="19"/>
        <end position="170"/>
    </location>
</feature>
<protein>
    <submittedName>
        <fullName evidence="8">General odorant-binding protein 56a</fullName>
    </submittedName>
</protein>
<dbReference type="GO" id="GO:0007608">
    <property type="term" value="P:sensory perception of smell"/>
    <property type="evidence" value="ECO:0007669"/>
    <property type="project" value="TreeGrafter"/>
</dbReference>
<keyword evidence="7" id="KW-1185">Reference proteome</keyword>
<evidence type="ECO:0000256" key="6">
    <source>
        <dbReference type="SAM" id="SignalP"/>
    </source>
</evidence>
<evidence type="ECO:0000313" key="7">
    <source>
        <dbReference type="Proteomes" id="UP000504634"/>
    </source>
</evidence>
<reference evidence="8" key="1">
    <citation type="submission" date="2025-08" db="UniProtKB">
        <authorList>
            <consortium name="RefSeq"/>
        </authorList>
    </citation>
    <scope>IDENTIFICATION</scope>
    <source>
        <strain evidence="8">11010-0011.00</strain>
        <tissue evidence="8">Whole body</tissue>
    </source>
</reference>
<evidence type="ECO:0000256" key="3">
    <source>
        <dbReference type="ARBA" id="ARBA00022525"/>
    </source>
</evidence>
<feature type="compositionally biased region" description="Pro residues" evidence="5">
    <location>
        <begin position="160"/>
        <end position="170"/>
    </location>
</feature>
<dbReference type="CDD" id="cd23992">
    <property type="entry name" value="PBP_GOBP"/>
    <property type="match status" value="1"/>
</dbReference>
<dbReference type="InterPro" id="IPR006170">
    <property type="entry name" value="PBP/GOBP"/>
</dbReference>
<feature type="compositionally biased region" description="Basic and acidic residues" evidence="5">
    <location>
        <begin position="140"/>
        <end position="154"/>
    </location>
</feature>
<dbReference type="SMART" id="SM00708">
    <property type="entry name" value="PhBP"/>
    <property type="match status" value="1"/>
</dbReference>
<dbReference type="GO" id="GO:0005615">
    <property type="term" value="C:extracellular space"/>
    <property type="evidence" value="ECO:0007669"/>
    <property type="project" value="TreeGrafter"/>
</dbReference>
<accession>A0A6J2UMV1</accession>
<evidence type="ECO:0000256" key="1">
    <source>
        <dbReference type="ARBA" id="ARBA00004613"/>
    </source>
</evidence>
<sequence length="170" mass="19306">MNKALVLICISLFAATEARFTKLNVNLALTVAEDSHQLTEDMVRICQQDTDISMDELHKFRNHDFSNASEASQCFTHCLYEQMGLMRDGVFVERDFIRKLADITDPNTYAERDCHGLLGTNKCETAYKIHQCKQQLRSSELARKEQKEQQRAKSAETAVPAPPPVAELVE</sequence>
<dbReference type="Proteomes" id="UP000504634">
    <property type="component" value="Unplaced"/>
</dbReference>
<evidence type="ECO:0000313" key="8">
    <source>
        <dbReference type="RefSeq" id="XP_030388562.1"/>
    </source>
</evidence>
<dbReference type="PANTHER" id="PTHR11857">
    <property type="entry name" value="ODORANT BINDING PROTEIN-RELATED"/>
    <property type="match status" value="1"/>
</dbReference>
<dbReference type="GO" id="GO:0005549">
    <property type="term" value="F:odorant binding"/>
    <property type="evidence" value="ECO:0007669"/>
    <property type="project" value="InterPro"/>
</dbReference>
<dbReference type="OrthoDB" id="8194670at2759"/>
<dbReference type="SUPFAM" id="SSF47565">
    <property type="entry name" value="Insect pheromone/odorant-binding proteins"/>
    <property type="match status" value="1"/>
</dbReference>
<dbReference type="Gene3D" id="1.10.238.20">
    <property type="entry name" value="Pheromone/general odorant binding protein domain"/>
    <property type="match status" value="1"/>
</dbReference>
<dbReference type="Pfam" id="PF01395">
    <property type="entry name" value="PBP_GOBP"/>
    <property type="match status" value="1"/>
</dbReference>
<organism evidence="7 8">
    <name type="scientific">Drosophila lebanonensis</name>
    <name type="common">Fruit fly</name>
    <name type="synonym">Scaptodrosophila lebanonensis</name>
    <dbReference type="NCBI Taxonomy" id="7225"/>
    <lineage>
        <taxon>Eukaryota</taxon>
        <taxon>Metazoa</taxon>
        <taxon>Ecdysozoa</taxon>
        <taxon>Arthropoda</taxon>
        <taxon>Hexapoda</taxon>
        <taxon>Insecta</taxon>
        <taxon>Pterygota</taxon>
        <taxon>Neoptera</taxon>
        <taxon>Endopterygota</taxon>
        <taxon>Diptera</taxon>
        <taxon>Brachycera</taxon>
        <taxon>Muscomorpha</taxon>
        <taxon>Ephydroidea</taxon>
        <taxon>Drosophilidae</taxon>
        <taxon>Scaptodrosophila</taxon>
    </lineage>
</organism>
<keyword evidence="4 6" id="KW-0732">Signal</keyword>